<name>A0ABR2I5V0_9EUKA</name>
<accession>A0ABR2I5V0</accession>
<dbReference type="Gene3D" id="1.10.510.10">
    <property type="entry name" value="Transferase(Phosphotransferase) domain 1"/>
    <property type="match status" value="1"/>
</dbReference>
<dbReference type="Pfam" id="PF07714">
    <property type="entry name" value="PK_Tyr_Ser-Thr"/>
    <property type="match status" value="1"/>
</dbReference>
<organism evidence="2 3">
    <name type="scientific">Tritrichomonas musculus</name>
    <dbReference type="NCBI Taxonomy" id="1915356"/>
    <lineage>
        <taxon>Eukaryota</taxon>
        <taxon>Metamonada</taxon>
        <taxon>Parabasalia</taxon>
        <taxon>Tritrichomonadida</taxon>
        <taxon>Tritrichomonadidae</taxon>
        <taxon>Tritrichomonas</taxon>
    </lineage>
</organism>
<sequence length="419" mass="49475">MTYRSILVSRLKVEEKGTPIGYYYPFGHIKQAEKRNPNIHEIVVNCNYNVDYNNVTTFIKSTLIHTFLNSPLVPQIKYFSEDINRKNSYNHHSNKKGFLVDLKLDQKIVTNLGEVMYTVNSNAEGSPWVRQILDSNLAKYKIIYGIASLFNQFEIFGIKIFNFYPDFVFISEFFEPKFVLYNFMDVVYKEDPIHYVERMEHLLSSKKFRHEGDPPQPLYFAFNQTDVSNTEFLPKSNQLLFAFIIYFLFTGVKDISRRPNGNIVLNYQRGEKPERSIKIPDNYWNIIENCWRNATKKRPHFAEILKTLESEEFLSQIGLSQEEMKQVNSFKEKLDFTKDCFVNFATLKKYRKAIKKNSIKQNESFHNVNENQDEEGQLVLEKHMLDKFLDLPLMNFNVISEEDDLSDDSVDEQEEEEDM</sequence>
<keyword evidence="3" id="KW-1185">Reference proteome</keyword>
<comment type="caution">
    <text evidence="2">The sequence shown here is derived from an EMBL/GenBank/DDBJ whole genome shotgun (WGS) entry which is preliminary data.</text>
</comment>
<feature type="domain" description="Serine-threonine/tyrosine-protein kinase catalytic" evidence="1">
    <location>
        <begin position="229"/>
        <end position="308"/>
    </location>
</feature>
<proteinExistence type="predicted"/>
<dbReference type="SUPFAM" id="SSF56112">
    <property type="entry name" value="Protein kinase-like (PK-like)"/>
    <property type="match status" value="1"/>
</dbReference>
<reference evidence="2 3" key="1">
    <citation type="submission" date="2024-04" db="EMBL/GenBank/DDBJ databases">
        <title>Tritrichomonas musculus Genome.</title>
        <authorList>
            <person name="Alves-Ferreira E."/>
            <person name="Grigg M."/>
            <person name="Lorenzi H."/>
            <person name="Galac M."/>
        </authorList>
    </citation>
    <scope>NUCLEOTIDE SEQUENCE [LARGE SCALE GENOMIC DNA]</scope>
    <source>
        <strain evidence="2 3">EAF2021</strain>
    </source>
</reference>
<evidence type="ECO:0000313" key="2">
    <source>
        <dbReference type="EMBL" id="KAK8857894.1"/>
    </source>
</evidence>
<dbReference type="EMBL" id="JAPFFF010000019">
    <property type="protein sequence ID" value="KAK8857894.1"/>
    <property type="molecule type" value="Genomic_DNA"/>
</dbReference>
<evidence type="ECO:0000313" key="3">
    <source>
        <dbReference type="Proteomes" id="UP001470230"/>
    </source>
</evidence>
<dbReference type="Proteomes" id="UP001470230">
    <property type="component" value="Unassembled WGS sequence"/>
</dbReference>
<gene>
    <name evidence="2" type="ORF">M9Y10_012992</name>
</gene>
<evidence type="ECO:0000259" key="1">
    <source>
        <dbReference type="Pfam" id="PF07714"/>
    </source>
</evidence>
<dbReference type="InterPro" id="IPR011009">
    <property type="entry name" value="Kinase-like_dom_sf"/>
</dbReference>
<dbReference type="InterPro" id="IPR001245">
    <property type="entry name" value="Ser-Thr/Tyr_kinase_cat_dom"/>
</dbReference>
<protein>
    <recommendedName>
        <fullName evidence="1">Serine-threonine/tyrosine-protein kinase catalytic domain-containing protein</fullName>
    </recommendedName>
</protein>